<keyword evidence="3 8" id="KW-0547">Nucleotide-binding</keyword>
<organism evidence="10 11">
    <name type="scientific">Fusibacter ferrireducens</name>
    <dbReference type="NCBI Taxonomy" id="2785058"/>
    <lineage>
        <taxon>Bacteria</taxon>
        <taxon>Bacillati</taxon>
        <taxon>Bacillota</taxon>
        <taxon>Clostridia</taxon>
        <taxon>Eubacteriales</taxon>
        <taxon>Eubacteriales Family XII. Incertae Sedis</taxon>
        <taxon>Fusibacter</taxon>
    </lineage>
</organism>
<dbReference type="InterPro" id="IPR004412">
    <property type="entry name" value="GatA"/>
</dbReference>
<accession>A0ABR9ZRF8</accession>
<evidence type="ECO:0000256" key="3">
    <source>
        <dbReference type="ARBA" id="ARBA00022741"/>
    </source>
</evidence>
<dbReference type="HAMAP" id="MF_00120">
    <property type="entry name" value="GatA"/>
    <property type="match status" value="1"/>
</dbReference>
<feature type="domain" description="Amidase" evidence="9">
    <location>
        <begin position="25"/>
        <end position="468"/>
    </location>
</feature>
<comment type="function">
    <text evidence="6 8">Allows the formation of correctly charged Gln-tRNA(Gln) through the transamidation of misacylated Glu-tRNA(Gln) in organisms which lack glutaminyl-tRNA synthetase. The reaction takes place in the presence of glutamine and ATP through an activated gamma-phospho-Glu-tRNA(Gln).</text>
</comment>
<dbReference type="InterPro" id="IPR000120">
    <property type="entry name" value="Amidase"/>
</dbReference>
<comment type="similarity">
    <text evidence="1 8">Belongs to the amidase family. GatA subfamily.</text>
</comment>
<evidence type="ECO:0000313" key="11">
    <source>
        <dbReference type="Proteomes" id="UP000614200"/>
    </source>
</evidence>
<dbReference type="EC" id="6.3.5.7" evidence="8"/>
<dbReference type="SUPFAM" id="SSF75304">
    <property type="entry name" value="Amidase signature (AS) enzymes"/>
    <property type="match status" value="1"/>
</dbReference>
<comment type="caution">
    <text evidence="10">The sequence shown here is derived from an EMBL/GenBank/DDBJ whole genome shotgun (WGS) entry which is preliminary data.</text>
</comment>
<evidence type="ECO:0000256" key="1">
    <source>
        <dbReference type="ARBA" id="ARBA00008069"/>
    </source>
</evidence>
<evidence type="ECO:0000256" key="2">
    <source>
        <dbReference type="ARBA" id="ARBA00022598"/>
    </source>
</evidence>
<evidence type="ECO:0000256" key="7">
    <source>
        <dbReference type="ARBA" id="ARBA00047407"/>
    </source>
</evidence>
<dbReference type="InterPro" id="IPR020556">
    <property type="entry name" value="Amidase_CS"/>
</dbReference>
<dbReference type="Pfam" id="PF01425">
    <property type="entry name" value="Amidase"/>
    <property type="match status" value="1"/>
</dbReference>
<name>A0ABR9ZRF8_9FIRM</name>
<sequence>MSTLTKLTLTEASVLLNERKISSEELTNAYIDKIKANDSSINAYLHYAFETANETAKAVDQLRASGERLGALAGIPMGIKDNMSTLDMPTTCGSKMLENYHAPFDATVVKQLRASKAVILGKLNMDEFAMGSTTEHSYFKKTKNPVKLDRVPGGSSGGSAAAVASDEALYTLGSDTGGSIRQPASFCGVVGMKPTYGSISRYGLIAFASSLDQIGPFTKSVEDMALVLPSLMKKDPMDSTSLESPEFSLDQIRKRDIKGIRVALPVDFMEEGIDEEVKAAILKSAKTLESMGAIVETVSLKSLKHALPAYYIISSAEASSNLARFDGIKYGYRHPDFDSLETLYSRSRRYGFGDEVKRRILLGTYALSSGYYDAYYKKALKVKTLIMNEFEMLFQHYDVVLAPVAPTTAYGFDDCSEDALKMYLGDIYTVPVNIAGLPAISINCGFDCDGMPIGMQLIGKHFDEGMLLRVGHAYELEAQERGQLYVK</sequence>
<reference evidence="10 11" key="1">
    <citation type="submission" date="2020-11" db="EMBL/GenBank/DDBJ databases">
        <title>Fusibacter basophilias sp. nov.</title>
        <authorList>
            <person name="Qiu D."/>
        </authorList>
    </citation>
    <scope>NUCLEOTIDE SEQUENCE [LARGE SCALE GENOMIC DNA]</scope>
    <source>
        <strain evidence="10 11">Q10-2</strain>
    </source>
</reference>
<evidence type="ECO:0000256" key="5">
    <source>
        <dbReference type="ARBA" id="ARBA00022917"/>
    </source>
</evidence>
<keyword evidence="5 8" id="KW-0648">Protein biosynthesis</keyword>
<dbReference type="NCBIfam" id="TIGR00132">
    <property type="entry name" value="gatA"/>
    <property type="match status" value="1"/>
</dbReference>
<evidence type="ECO:0000313" key="10">
    <source>
        <dbReference type="EMBL" id="MBF4692733.1"/>
    </source>
</evidence>
<dbReference type="PROSITE" id="PS00571">
    <property type="entry name" value="AMIDASES"/>
    <property type="match status" value="1"/>
</dbReference>
<dbReference type="InterPro" id="IPR036928">
    <property type="entry name" value="AS_sf"/>
</dbReference>
<dbReference type="PANTHER" id="PTHR11895">
    <property type="entry name" value="TRANSAMIDASE"/>
    <property type="match status" value="1"/>
</dbReference>
<feature type="active site" description="Charge relay system" evidence="8">
    <location>
        <position position="80"/>
    </location>
</feature>
<protein>
    <recommendedName>
        <fullName evidence="8">Glutamyl-tRNA(Gln) amidotransferase subunit A</fullName>
        <shortName evidence="8">Glu-ADT subunit A</shortName>
        <ecNumber evidence="8">6.3.5.7</ecNumber>
    </recommendedName>
</protein>
<dbReference type="RefSeq" id="WP_194700973.1">
    <property type="nucleotide sequence ID" value="NZ_JADKNH010000003.1"/>
</dbReference>
<comment type="subunit">
    <text evidence="8">Heterotrimer of A, B and C subunits.</text>
</comment>
<keyword evidence="11" id="KW-1185">Reference proteome</keyword>
<dbReference type="EMBL" id="JADKNH010000003">
    <property type="protein sequence ID" value="MBF4692733.1"/>
    <property type="molecule type" value="Genomic_DNA"/>
</dbReference>
<dbReference type="Proteomes" id="UP000614200">
    <property type="component" value="Unassembled WGS sequence"/>
</dbReference>
<keyword evidence="4 8" id="KW-0067">ATP-binding</keyword>
<evidence type="ECO:0000256" key="6">
    <source>
        <dbReference type="ARBA" id="ARBA00025295"/>
    </source>
</evidence>
<proteinExistence type="inferred from homology"/>
<dbReference type="Gene3D" id="3.90.1300.10">
    <property type="entry name" value="Amidase signature (AS) domain"/>
    <property type="match status" value="1"/>
</dbReference>
<evidence type="ECO:0000259" key="9">
    <source>
        <dbReference type="Pfam" id="PF01425"/>
    </source>
</evidence>
<evidence type="ECO:0000256" key="8">
    <source>
        <dbReference type="HAMAP-Rule" id="MF_00120"/>
    </source>
</evidence>
<dbReference type="GO" id="GO:0050567">
    <property type="term" value="F:glutaminyl-tRNA synthase (glutamine-hydrolyzing) activity"/>
    <property type="evidence" value="ECO:0007669"/>
    <property type="project" value="UniProtKB-EC"/>
</dbReference>
<feature type="active site" description="Charge relay system" evidence="8">
    <location>
        <position position="155"/>
    </location>
</feature>
<dbReference type="PANTHER" id="PTHR11895:SF151">
    <property type="entry name" value="GLUTAMYL-TRNA(GLN) AMIDOTRANSFERASE SUBUNIT A"/>
    <property type="match status" value="1"/>
</dbReference>
<keyword evidence="2 8" id="KW-0436">Ligase</keyword>
<comment type="catalytic activity">
    <reaction evidence="7 8">
        <text>L-glutamyl-tRNA(Gln) + L-glutamine + ATP + H2O = L-glutaminyl-tRNA(Gln) + L-glutamate + ADP + phosphate + H(+)</text>
        <dbReference type="Rhea" id="RHEA:17521"/>
        <dbReference type="Rhea" id="RHEA-COMP:9681"/>
        <dbReference type="Rhea" id="RHEA-COMP:9684"/>
        <dbReference type="ChEBI" id="CHEBI:15377"/>
        <dbReference type="ChEBI" id="CHEBI:15378"/>
        <dbReference type="ChEBI" id="CHEBI:29985"/>
        <dbReference type="ChEBI" id="CHEBI:30616"/>
        <dbReference type="ChEBI" id="CHEBI:43474"/>
        <dbReference type="ChEBI" id="CHEBI:58359"/>
        <dbReference type="ChEBI" id="CHEBI:78520"/>
        <dbReference type="ChEBI" id="CHEBI:78521"/>
        <dbReference type="ChEBI" id="CHEBI:456216"/>
        <dbReference type="EC" id="6.3.5.7"/>
    </reaction>
</comment>
<gene>
    <name evidence="8 10" type="primary">gatA</name>
    <name evidence="10" type="ORF">ISU02_06365</name>
</gene>
<feature type="active site" description="Acyl-ester intermediate" evidence="8">
    <location>
        <position position="179"/>
    </location>
</feature>
<dbReference type="InterPro" id="IPR023631">
    <property type="entry name" value="Amidase_dom"/>
</dbReference>
<evidence type="ECO:0000256" key="4">
    <source>
        <dbReference type="ARBA" id="ARBA00022840"/>
    </source>
</evidence>